<evidence type="ECO:0000256" key="13">
    <source>
        <dbReference type="SAM" id="Phobius"/>
    </source>
</evidence>
<evidence type="ECO:0000256" key="2">
    <source>
        <dbReference type="ARBA" id="ARBA00006278"/>
    </source>
</evidence>
<dbReference type="GO" id="GO:0000293">
    <property type="term" value="F:ferric-chelate reductase activity"/>
    <property type="evidence" value="ECO:0007669"/>
    <property type="project" value="UniProtKB-ARBA"/>
</dbReference>
<keyword evidence="10" id="KW-0406">Ion transport</keyword>
<feature type="transmembrane region" description="Helical" evidence="13">
    <location>
        <begin position="272"/>
        <end position="290"/>
    </location>
</feature>
<dbReference type="GO" id="GO:0006879">
    <property type="term" value="P:intracellular iron ion homeostasis"/>
    <property type="evidence" value="ECO:0007669"/>
    <property type="project" value="TreeGrafter"/>
</dbReference>
<dbReference type="EMBL" id="LT635757">
    <property type="protein sequence ID" value="SGZ51008.1"/>
    <property type="molecule type" value="Genomic_DNA"/>
</dbReference>
<evidence type="ECO:0000256" key="12">
    <source>
        <dbReference type="ARBA" id="ARBA00023180"/>
    </source>
</evidence>
<dbReference type="SFLD" id="SFLDS00052">
    <property type="entry name" value="Ferric_Reductase_Domain"/>
    <property type="match status" value="1"/>
</dbReference>
<evidence type="ECO:0000256" key="5">
    <source>
        <dbReference type="ARBA" id="ARBA00022692"/>
    </source>
</evidence>
<evidence type="ECO:0000256" key="6">
    <source>
        <dbReference type="ARBA" id="ARBA00022827"/>
    </source>
</evidence>
<feature type="transmembrane region" description="Helical" evidence="13">
    <location>
        <begin position="311"/>
        <end position="333"/>
    </location>
</feature>
<feature type="domain" description="FAD-binding FR-type" evidence="15">
    <location>
        <begin position="408"/>
        <end position="527"/>
    </location>
</feature>
<evidence type="ECO:0000256" key="10">
    <source>
        <dbReference type="ARBA" id="ARBA00023065"/>
    </source>
</evidence>
<evidence type="ECO:0000256" key="9">
    <source>
        <dbReference type="ARBA" id="ARBA00023002"/>
    </source>
</evidence>
<evidence type="ECO:0000256" key="8">
    <source>
        <dbReference type="ARBA" id="ARBA00022989"/>
    </source>
</evidence>
<dbReference type="PANTHER" id="PTHR32361:SF9">
    <property type="entry name" value="FERRIC REDUCTASE TRANSMEMBRANE COMPONENT 3-RELATED"/>
    <property type="match status" value="1"/>
</dbReference>
<accession>A0A1L0D4U1</accession>
<dbReference type="Gene3D" id="3.40.50.80">
    <property type="entry name" value="Nucleotide-binding domain of ferredoxin-NADP reductase (FNR) module"/>
    <property type="match status" value="1"/>
</dbReference>
<dbReference type="SFLD" id="SFLDG01168">
    <property type="entry name" value="Ferric_reductase_subgroup_(FRE"/>
    <property type="match status" value="1"/>
</dbReference>
<dbReference type="GO" id="GO:0015677">
    <property type="term" value="P:copper ion import"/>
    <property type="evidence" value="ECO:0007669"/>
    <property type="project" value="TreeGrafter"/>
</dbReference>
<keyword evidence="4" id="KW-0285">Flavoprotein</keyword>
<dbReference type="InterPro" id="IPR017927">
    <property type="entry name" value="FAD-bd_FR_type"/>
</dbReference>
<dbReference type="InterPro" id="IPR013130">
    <property type="entry name" value="Fe3_Rdtase_TM_dom"/>
</dbReference>
<comment type="similarity">
    <text evidence="2">Belongs to the ferric reductase (FRE) family.</text>
</comment>
<dbReference type="GO" id="GO:0005886">
    <property type="term" value="C:plasma membrane"/>
    <property type="evidence" value="ECO:0007669"/>
    <property type="project" value="TreeGrafter"/>
</dbReference>
<evidence type="ECO:0000259" key="15">
    <source>
        <dbReference type="PROSITE" id="PS51384"/>
    </source>
</evidence>
<dbReference type="InterPro" id="IPR039261">
    <property type="entry name" value="FNR_nucleotide-bd"/>
</dbReference>
<gene>
    <name evidence="16" type="ORF">SAMEA4029010_CIC11G00000005623</name>
</gene>
<dbReference type="AlphaFoldDB" id="A0A1L0D4U1"/>
<keyword evidence="6" id="KW-0274">FAD</keyword>
<keyword evidence="8 13" id="KW-1133">Transmembrane helix</keyword>
<dbReference type="OrthoDB" id="167398at2759"/>
<evidence type="ECO:0000256" key="1">
    <source>
        <dbReference type="ARBA" id="ARBA00004141"/>
    </source>
</evidence>
<keyword evidence="14" id="KW-0732">Signal</keyword>
<evidence type="ECO:0000256" key="11">
    <source>
        <dbReference type="ARBA" id="ARBA00023136"/>
    </source>
</evidence>
<dbReference type="Pfam" id="PF01794">
    <property type="entry name" value="Ferric_reduct"/>
    <property type="match status" value="1"/>
</dbReference>
<evidence type="ECO:0000256" key="14">
    <source>
        <dbReference type="SAM" id="SignalP"/>
    </source>
</evidence>
<feature type="transmembrane region" description="Helical" evidence="13">
    <location>
        <begin position="374"/>
        <end position="394"/>
    </location>
</feature>
<keyword evidence="5 13" id="KW-0812">Transmembrane</keyword>
<dbReference type="Proteomes" id="UP000182334">
    <property type="component" value="Chromosome II"/>
</dbReference>
<evidence type="ECO:0000256" key="4">
    <source>
        <dbReference type="ARBA" id="ARBA00022630"/>
    </source>
</evidence>
<dbReference type="Pfam" id="PF08022">
    <property type="entry name" value="FAD_binding_8"/>
    <property type="match status" value="1"/>
</dbReference>
<keyword evidence="9" id="KW-0560">Oxidoreductase</keyword>
<protein>
    <submittedName>
        <fullName evidence="16">CIC11C00000005623</fullName>
    </submittedName>
</protein>
<dbReference type="GO" id="GO:0006826">
    <property type="term" value="P:iron ion transport"/>
    <property type="evidence" value="ECO:0007669"/>
    <property type="project" value="TreeGrafter"/>
</dbReference>
<organism evidence="16 17">
    <name type="scientific">Sungouiella intermedia</name>
    <dbReference type="NCBI Taxonomy" id="45354"/>
    <lineage>
        <taxon>Eukaryota</taxon>
        <taxon>Fungi</taxon>
        <taxon>Dikarya</taxon>
        <taxon>Ascomycota</taxon>
        <taxon>Saccharomycotina</taxon>
        <taxon>Pichiomycetes</taxon>
        <taxon>Metschnikowiaceae</taxon>
        <taxon>Sungouiella</taxon>
    </lineage>
</organism>
<proteinExistence type="inferred from homology"/>
<sequence length="701" mass="80210">MRPLFLLFWSSVAVAKYVYNLEYYGIGGQSLFACGDSMPLIGTFCDDVESYECLCTNDNAKLTMTGCFAVDNRNTPAVYKYYANYCKTTYFTDWEPDTLVDLYDKYLTEAQNSSEIEGFNVTTAVDFPLLILDPSYIHAMNKDYKVFLVNLDHSTYYGAGSIAYWGLMVLIAMVCNWGVIVFPQTRDVLNGTFSKMVRKYVTLPALGRRKKNVPQRAFYVFDFLIPSRLESAVIFGFFWFLFVVCAVEIYYVQGDNLFADKAQAITRYVSDRTGIVCTILTPLLLLFSGRNSFVQWATRWKFSTMITYHRWIARMVVAMAFIHSIGFTWLYIVEGFYSEEMEEEWLIWGVVATICGCLICFQGMLFLRRRAYEVFLVLHILLAGFYVIGTWFHVCIMGYSQFMYACFAVWGFDRFLRAVRVLWFGFPKAVITLNPDESLKLEIPKPKHWPSIAGGHAWVHFLQPLTFWQNHPFTFIDSVEKENTIVFYCKVKKGITQSLRKKLENLPGKSTTIRVAVEGPYGEPCPVSNHSSAIYIAGGSGITGIYSEAVAMAKKSEDTSRITKLIWIVREVATVAGFQKELMALKHLKIETVIYITRAVLTAVADEFFRNADLVSLEKDKEGSLDGLSTLEETFPHIQFQFGRPELKQLIVEEVKNAASSVAFVTCGHPLLVDDLRYYVLEQIDHTSKRLDFYEQSQVWA</sequence>
<feature type="transmembrane region" description="Helical" evidence="13">
    <location>
        <begin position="232"/>
        <end position="252"/>
    </location>
</feature>
<feature type="transmembrane region" description="Helical" evidence="13">
    <location>
        <begin position="162"/>
        <end position="182"/>
    </location>
</feature>
<dbReference type="InterPro" id="IPR013112">
    <property type="entry name" value="FAD-bd_8"/>
</dbReference>
<dbReference type="Pfam" id="PF08030">
    <property type="entry name" value="NAD_binding_6"/>
    <property type="match status" value="1"/>
</dbReference>
<keyword evidence="11 13" id="KW-0472">Membrane</keyword>
<evidence type="ECO:0000256" key="3">
    <source>
        <dbReference type="ARBA" id="ARBA00022448"/>
    </source>
</evidence>
<name>A0A1L0D4U1_9ASCO</name>
<dbReference type="SUPFAM" id="SSF52343">
    <property type="entry name" value="Ferredoxin reductase-like, C-terminal NADP-linked domain"/>
    <property type="match status" value="1"/>
</dbReference>
<keyword evidence="17" id="KW-1185">Reference proteome</keyword>
<evidence type="ECO:0000313" key="17">
    <source>
        <dbReference type="Proteomes" id="UP000182334"/>
    </source>
</evidence>
<dbReference type="PANTHER" id="PTHR32361">
    <property type="entry name" value="FERRIC/CUPRIC REDUCTASE TRANSMEMBRANE COMPONENT"/>
    <property type="match status" value="1"/>
</dbReference>
<dbReference type="InterPro" id="IPR051410">
    <property type="entry name" value="Ferric/Cupric_Reductase"/>
</dbReference>
<feature type="chain" id="PRO_5012814832" evidence="14">
    <location>
        <begin position="16"/>
        <end position="701"/>
    </location>
</feature>
<keyword evidence="7" id="KW-0249">Electron transport</keyword>
<dbReference type="PROSITE" id="PS51257">
    <property type="entry name" value="PROKAR_LIPOPROTEIN"/>
    <property type="match status" value="1"/>
</dbReference>
<reference evidence="16 17" key="1">
    <citation type="submission" date="2016-10" db="EMBL/GenBank/DDBJ databases">
        <authorList>
            <person name="de Groot N.N."/>
        </authorList>
    </citation>
    <scope>NUCLEOTIDE SEQUENCE [LARGE SCALE GENOMIC DNA]</scope>
    <source>
        <strain evidence="16 17">CBS 141442</strain>
    </source>
</reference>
<feature type="transmembrane region" description="Helical" evidence="13">
    <location>
        <begin position="345"/>
        <end position="367"/>
    </location>
</feature>
<dbReference type="CDD" id="cd06186">
    <property type="entry name" value="NOX_Duox_like_FAD_NADP"/>
    <property type="match status" value="1"/>
</dbReference>
<comment type="subcellular location">
    <subcellularLocation>
        <location evidence="1">Membrane</location>
        <topology evidence="1">Multi-pass membrane protein</topology>
    </subcellularLocation>
</comment>
<keyword evidence="3" id="KW-0813">Transport</keyword>
<dbReference type="InterPro" id="IPR013121">
    <property type="entry name" value="Fe_red_NAD-bd_6"/>
</dbReference>
<feature type="signal peptide" evidence="14">
    <location>
        <begin position="1"/>
        <end position="15"/>
    </location>
</feature>
<evidence type="ECO:0000256" key="7">
    <source>
        <dbReference type="ARBA" id="ARBA00022982"/>
    </source>
</evidence>
<keyword evidence="12" id="KW-0325">Glycoprotein</keyword>
<evidence type="ECO:0000313" key="16">
    <source>
        <dbReference type="EMBL" id="SGZ51008.1"/>
    </source>
</evidence>
<dbReference type="PROSITE" id="PS51384">
    <property type="entry name" value="FAD_FR"/>
    <property type="match status" value="1"/>
</dbReference>
<dbReference type="STRING" id="45354.A0A1L0D4U1"/>